<feature type="domain" description="Polymerase/histidinol phosphatase N-terminal" evidence="1">
    <location>
        <begin position="339"/>
        <end position="418"/>
    </location>
</feature>
<dbReference type="Pfam" id="PF02811">
    <property type="entry name" value="PHP"/>
    <property type="match status" value="1"/>
</dbReference>
<dbReference type="SUPFAM" id="SSF47802">
    <property type="entry name" value="DNA polymerase beta, N-terminal domain-like"/>
    <property type="match status" value="1"/>
</dbReference>
<organism evidence="3">
    <name type="scientific">Solibacter usitatus (strain Ellin6076)</name>
    <dbReference type="NCBI Taxonomy" id="234267"/>
    <lineage>
        <taxon>Bacteria</taxon>
        <taxon>Pseudomonadati</taxon>
        <taxon>Acidobacteriota</taxon>
        <taxon>Terriglobia</taxon>
        <taxon>Bryobacterales</taxon>
        <taxon>Solibacteraceae</taxon>
        <taxon>Candidatus Solibacter</taxon>
    </lineage>
</organism>
<dbReference type="InterPro" id="IPR016195">
    <property type="entry name" value="Pol/histidinol_Pase-like"/>
</dbReference>
<dbReference type="SUPFAM" id="SSF81301">
    <property type="entry name" value="Nucleotidyltransferase"/>
    <property type="match status" value="1"/>
</dbReference>
<dbReference type="SUPFAM" id="SSF89550">
    <property type="entry name" value="PHP domain-like"/>
    <property type="match status" value="1"/>
</dbReference>
<dbReference type="Gene3D" id="3.30.210.10">
    <property type="entry name" value="DNA polymerase, thumb domain"/>
    <property type="match status" value="1"/>
</dbReference>
<dbReference type="InterPro" id="IPR010996">
    <property type="entry name" value="HHH_MUS81"/>
</dbReference>
<dbReference type="STRING" id="234267.Acid_6919"/>
<protein>
    <submittedName>
        <fullName evidence="3">PHP C-terminal domain protein</fullName>
    </submittedName>
</protein>
<dbReference type="SMART" id="SM00483">
    <property type="entry name" value="POLXc"/>
    <property type="match status" value="1"/>
</dbReference>
<dbReference type="InterPro" id="IPR050243">
    <property type="entry name" value="PHP_phosphatase"/>
</dbReference>
<name>Q01R88_SOLUE</name>
<dbReference type="InterPro" id="IPR027421">
    <property type="entry name" value="DNA_pol_lamdba_lyase_dom_sf"/>
</dbReference>
<gene>
    <name evidence="3" type="ordered locus">Acid_6919</name>
</gene>
<dbReference type="Gene3D" id="3.20.20.140">
    <property type="entry name" value="Metal-dependent hydrolases"/>
    <property type="match status" value="1"/>
</dbReference>
<dbReference type="InParanoid" id="Q01R88"/>
<accession>Q01R88</accession>
<proteinExistence type="predicted"/>
<reference evidence="3" key="1">
    <citation type="submission" date="2006-10" db="EMBL/GenBank/DDBJ databases">
        <title>Complete sequence of Solibacter usitatus Ellin6076.</title>
        <authorList>
            <consortium name="US DOE Joint Genome Institute"/>
            <person name="Copeland A."/>
            <person name="Lucas S."/>
            <person name="Lapidus A."/>
            <person name="Barry K."/>
            <person name="Detter J.C."/>
            <person name="Glavina del Rio T."/>
            <person name="Hammon N."/>
            <person name="Israni S."/>
            <person name="Dalin E."/>
            <person name="Tice H."/>
            <person name="Pitluck S."/>
            <person name="Thompson L.S."/>
            <person name="Brettin T."/>
            <person name="Bruce D."/>
            <person name="Han C."/>
            <person name="Tapia R."/>
            <person name="Gilna P."/>
            <person name="Schmutz J."/>
            <person name="Larimer F."/>
            <person name="Land M."/>
            <person name="Hauser L."/>
            <person name="Kyrpides N."/>
            <person name="Mikhailova N."/>
            <person name="Janssen P.H."/>
            <person name="Kuske C.R."/>
            <person name="Richardson P."/>
        </authorList>
    </citation>
    <scope>NUCLEOTIDE SEQUENCE</scope>
    <source>
        <strain evidence="3">Ellin6076</strain>
    </source>
</reference>
<dbReference type="GO" id="GO:0008270">
    <property type="term" value="F:zinc ion binding"/>
    <property type="evidence" value="ECO:0007669"/>
    <property type="project" value="TreeGrafter"/>
</dbReference>
<dbReference type="GO" id="GO:0005829">
    <property type="term" value="C:cytosol"/>
    <property type="evidence" value="ECO:0007669"/>
    <property type="project" value="TreeGrafter"/>
</dbReference>
<sequence length="571" mass="62680" precursor="true">MGTRDAKLSAAAPSSALSNAQIADKLAGLAQLLSTNKENPYKVKAYRRAAAKIRSISESLDELVREDADLTSFSGIGDAIASAIREIVLTGTLRKLDTLRGQAAPEVANLADYPRLDPKRVLRTYKKLKISSIEELREKLESGAIAAALGQRMAQHVRQGLSEAHAILLYHADDLQGAIEGFLIGKCGVAAVQVVGACRRRVEVVHEIAFVIQTGDFPAVVRKVERYGGQTPLFESSRDLARFALSSGIELRLRRAKAGNWGLCLIAETGSEAHLRKLELVTGKLTAISAKGPFPTEAAFYSAFEMSYIEPELREGHDEIARALQGTLPKLVTAADIRGELHAHSTSSDGVHSIEQMAIAARERGYEYIGISDHSQSLKIAKGVSIEDLWAQIKYIDRLNEKLKSVRILKSSEVDILADGTLDYPDDLLRALDYTVCSVHSRFGLNREQQTERIMRAMDNRYFNILGHATGRLLLKRPGYEVDMTRIIAHAKATDCLFEINSSPDRLDLSAEHARMANQAGVKIAVTTDAHSTREFGTVQHGIDQARRAGLEPASVLNCLPWASLQPLFRR</sequence>
<dbReference type="InterPro" id="IPR037160">
    <property type="entry name" value="DNA_Pol_thumb_sf"/>
</dbReference>
<dbReference type="OrthoDB" id="9808747at2"/>
<dbReference type="eggNOG" id="COG1387">
    <property type="taxonomic scope" value="Bacteria"/>
</dbReference>
<dbReference type="GO" id="GO:0003887">
    <property type="term" value="F:DNA-directed DNA polymerase activity"/>
    <property type="evidence" value="ECO:0007669"/>
    <property type="project" value="InterPro"/>
</dbReference>
<dbReference type="InterPro" id="IPR003141">
    <property type="entry name" value="Pol/His_phosphatase_N"/>
</dbReference>
<dbReference type="PANTHER" id="PTHR36928:SF1">
    <property type="entry name" value="PHOSPHATASE YCDX-RELATED"/>
    <property type="match status" value="1"/>
</dbReference>
<evidence type="ECO:0000259" key="1">
    <source>
        <dbReference type="SMART" id="SM00481"/>
    </source>
</evidence>
<dbReference type="InterPro" id="IPR004013">
    <property type="entry name" value="PHP_dom"/>
</dbReference>
<dbReference type="InterPro" id="IPR047967">
    <property type="entry name" value="PolX_PHP"/>
</dbReference>
<dbReference type="GO" id="GO:0042578">
    <property type="term" value="F:phosphoric ester hydrolase activity"/>
    <property type="evidence" value="ECO:0007669"/>
    <property type="project" value="TreeGrafter"/>
</dbReference>
<evidence type="ECO:0000313" key="3">
    <source>
        <dbReference type="EMBL" id="ABJ87832.1"/>
    </source>
</evidence>
<dbReference type="PANTHER" id="PTHR36928">
    <property type="entry name" value="PHOSPHATASE YCDX-RELATED"/>
    <property type="match status" value="1"/>
</dbReference>
<dbReference type="InterPro" id="IPR002054">
    <property type="entry name" value="DNA-dir_DNA_pol_X"/>
</dbReference>
<dbReference type="eggNOG" id="COG1796">
    <property type="taxonomic scope" value="Bacteria"/>
</dbReference>
<dbReference type="Gene3D" id="1.10.150.110">
    <property type="entry name" value="DNA polymerase beta, N-terminal domain-like"/>
    <property type="match status" value="1"/>
</dbReference>
<dbReference type="AlphaFoldDB" id="Q01R88"/>
<dbReference type="HOGENOM" id="CLU_017729_1_0_0"/>
<dbReference type="KEGG" id="sus:Acid_6919"/>
<dbReference type="PIRSF" id="PIRSF005047">
    <property type="entry name" value="UCP005047_YshC"/>
    <property type="match status" value="1"/>
</dbReference>
<dbReference type="Pfam" id="PF14716">
    <property type="entry name" value="HHH_8"/>
    <property type="match status" value="1"/>
</dbReference>
<dbReference type="EMBL" id="CP000473">
    <property type="protein sequence ID" value="ABJ87832.1"/>
    <property type="molecule type" value="Genomic_DNA"/>
</dbReference>
<evidence type="ECO:0000259" key="2">
    <source>
        <dbReference type="SMART" id="SM00483"/>
    </source>
</evidence>
<feature type="domain" description="DNA-directed DNA polymerase X" evidence="2">
    <location>
        <begin position="17"/>
        <end position="315"/>
    </location>
</feature>
<dbReference type="Gene3D" id="1.10.150.20">
    <property type="entry name" value="5' to 3' exonuclease, C-terminal subdomain"/>
    <property type="match status" value="1"/>
</dbReference>
<dbReference type="InterPro" id="IPR022311">
    <property type="entry name" value="PolX-like"/>
</dbReference>
<dbReference type="CDD" id="cd07436">
    <property type="entry name" value="PHP_PolX"/>
    <property type="match status" value="1"/>
</dbReference>
<dbReference type="SMART" id="SM00481">
    <property type="entry name" value="POLIIIAc"/>
    <property type="match status" value="1"/>
</dbReference>
<dbReference type="GO" id="GO:0003677">
    <property type="term" value="F:DNA binding"/>
    <property type="evidence" value="ECO:0007669"/>
    <property type="project" value="InterPro"/>
</dbReference>
<dbReference type="InterPro" id="IPR043519">
    <property type="entry name" value="NT_sf"/>
</dbReference>